<dbReference type="Gene3D" id="2.60.200.20">
    <property type="match status" value="1"/>
</dbReference>
<evidence type="ECO:0000313" key="6">
    <source>
        <dbReference type="Proteomes" id="UP000355283"/>
    </source>
</evidence>
<feature type="domain" description="FHA" evidence="3">
    <location>
        <begin position="55"/>
        <end position="113"/>
    </location>
</feature>
<dbReference type="InterPro" id="IPR008984">
    <property type="entry name" value="SMAD_FHA_dom_sf"/>
</dbReference>
<gene>
    <name evidence="5" type="ORF">NSK_003800</name>
</gene>
<evidence type="ECO:0000259" key="4">
    <source>
        <dbReference type="PROSITE" id="PS50089"/>
    </source>
</evidence>
<dbReference type="SMART" id="SM00184">
    <property type="entry name" value="RING"/>
    <property type="match status" value="1"/>
</dbReference>
<feature type="compositionally biased region" description="Basic and acidic residues" evidence="2">
    <location>
        <begin position="236"/>
        <end position="273"/>
    </location>
</feature>
<reference evidence="5 6" key="1">
    <citation type="submission" date="2019-01" db="EMBL/GenBank/DDBJ databases">
        <title>Nuclear Genome Assembly of the Microalgal Biofuel strain Nannochloropsis salina CCMP1776.</title>
        <authorList>
            <person name="Hovde B."/>
        </authorList>
    </citation>
    <scope>NUCLEOTIDE SEQUENCE [LARGE SCALE GENOMIC DNA]</scope>
    <source>
        <strain evidence="5 6">CCMP1776</strain>
    </source>
</reference>
<dbReference type="Gene3D" id="3.30.40.10">
    <property type="entry name" value="Zinc/RING finger domain, C3HC4 (zinc finger)"/>
    <property type="match status" value="1"/>
</dbReference>
<dbReference type="InterPro" id="IPR000253">
    <property type="entry name" value="FHA_dom"/>
</dbReference>
<dbReference type="InterPro" id="IPR001841">
    <property type="entry name" value="Znf_RING"/>
</dbReference>
<keyword evidence="1" id="KW-0862">Zinc</keyword>
<dbReference type="AlphaFoldDB" id="A0A4D9D7Z0"/>
<keyword evidence="1" id="KW-0479">Metal-binding</keyword>
<dbReference type="SUPFAM" id="SSF49879">
    <property type="entry name" value="SMAD/FHA domain"/>
    <property type="match status" value="1"/>
</dbReference>
<keyword evidence="6" id="KW-1185">Reference proteome</keyword>
<evidence type="ECO:0000256" key="1">
    <source>
        <dbReference type="PROSITE-ProRule" id="PRU00175"/>
    </source>
</evidence>
<feature type="domain" description="RING-type" evidence="4">
    <location>
        <begin position="359"/>
        <end position="411"/>
    </location>
</feature>
<dbReference type="Pfam" id="PF00498">
    <property type="entry name" value="FHA"/>
    <property type="match status" value="1"/>
</dbReference>
<name>A0A4D9D7Z0_9STRA</name>
<evidence type="ECO:0008006" key="7">
    <source>
        <dbReference type="Google" id="ProtNLM"/>
    </source>
</evidence>
<feature type="region of interest" description="Disordered" evidence="2">
    <location>
        <begin position="212"/>
        <end position="274"/>
    </location>
</feature>
<dbReference type="PROSITE" id="PS50006">
    <property type="entry name" value="FHA_DOMAIN"/>
    <property type="match status" value="1"/>
</dbReference>
<dbReference type="Proteomes" id="UP000355283">
    <property type="component" value="Unassembled WGS sequence"/>
</dbReference>
<dbReference type="GO" id="GO:0008270">
    <property type="term" value="F:zinc ion binding"/>
    <property type="evidence" value="ECO:0007669"/>
    <property type="project" value="UniProtKB-KW"/>
</dbReference>
<organism evidence="5 6">
    <name type="scientific">Nannochloropsis salina CCMP1776</name>
    <dbReference type="NCBI Taxonomy" id="1027361"/>
    <lineage>
        <taxon>Eukaryota</taxon>
        <taxon>Sar</taxon>
        <taxon>Stramenopiles</taxon>
        <taxon>Ochrophyta</taxon>
        <taxon>Eustigmatophyceae</taxon>
        <taxon>Eustigmatales</taxon>
        <taxon>Monodopsidaceae</taxon>
        <taxon>Microchloropsis</taxon>
        <taxon>Microchloropsis salina</taxon>
    </lineage>
</organism>
<protein>
    <recommendedName>
        <fullName evidence="7">RING-type domain-containing protein</fullName>
    </recommendedName>
</protein>
<proteinExistence type="predicted"/>
<dbReference type="EMBL" id="SDOX01000017">
    <property type="protein sequence ID" value="TFJ84768.1"/>
    <property type="molecule type" value="Genomic_DNA"/>
</dbReference>
<evidence type="ECO:0000256" key="2">
    <source>
        <dbReference type="SAM" id="MobiDB-lite"/>
    </source>
</evidence>
<keyword evidence="1" id="KW-0863">Zinc-finger</keyword>
<accession>A0A4D9D7Z0</accession>
<comment type="caution">
    <text evidence="5">The sequence shown here is derived from an EMBL/GenBank/DDBJ whole genome shotgun (WGS) entry which is preliminary data.</text>
</comment>
<dbReference type="InterPro" id="IPR013083">
    <property type="entry name" value="Znf_RING/FYVE/PHD"/>
</dbReference>
<evidence type="ECO:0000259" key="3">
    <source>
        <dbReference type="PROSITE" id="PS50006"/>
    </source>
</evidence>
<dbReference type="PROSITE" id="PS50089">
    <property type="entry name" value="ZF_RING_2"/>
    <property type="match status" value="1"/>
</dbReference>
<dbReference type="OrthoDB" id="10279888at2759"/>
<dbReference type="SUPFAM" id="SSF57850">
    <property type="entry name" value="RING/U-box"/>
    <property type="match status" value="1"/>
</dbReference>
<sequence length="615" mass="66769">MENDTGKRSLDGPAPVTNSAITAHPLRFCLTLLAEECLKSNQSLPPSVDLSELPVAMGRACGQAQGALNYAKRVSLTGIGISRQHCSLVQGPDNSLQIVDESSQGVAVNGVRIPPQTPRTLKVGDVVVLGLPMAHDHPVGALSSSGSGSMSKGGAVFRVDCLPAERARDSPAVRESEALNAEETSPSLISATSTWTDTPAVCTMSSADAASVHQGGACNKPGRQGDGAASLDVANESEHLERGERSLLEAERTAKEADDEHEGVAQESDRNSDVEIVEVRSAATVPPRGSRKRRRPVQVVSLLEDDDEDEAETIIGALDTGAGRGCQESQMTRSAGVCRVAACAEEKEYKRRWLKALECPVCMEPLCAAAHMSCGHIACFTCIHRRFALQSVEDGSAYGFQDRKRLCPVCRKAVFFMSRDVKMDELVEESMSNHADRMTTAERAVWERRKRDGLALSQFYERKIHNNPQNLVHRRREIGVKVSIKTVTASGSRRGDMSTLCSECRQAIGGPSRRYIAVWKLTPTQGFRPVPCVASVHLECLKSSTCNAIRAGLSSDGILSLLYRLDVLGLQSDEENGIEGFRKKVFQALSEERQEYPWWVDGAVRLQICGQDIRG</sequence>
<evidence type="ECO:0000313" key="5">
    <source>
        <dbReference type="EMBL" id="TFJ84768.1"/>
    </source>
</evidence>